<accession>A0A3S3V824</accession>
<organism evidence="2 3">
    <name type="scientific">Falsigemmobacter intermedius</name>
    <dbReference type="NCBI Taxonomy" id="1553448"/>
    <lineage>
        <taxon>Bacteria</taxon>
        <taxon>Pseudomonadati</taxon>
        <taxon>Pseudomonadota</taxon>
        <taxon>Alphaproteobacteria</taxon>
        <taxon>Rhodobacterales</taxon>
        <taxon>Paracoccaceae</taxon>
        <taxon>Falsigemmobacter</taxon>
    </lineage>
</organism>
<evidence type="ECO:0000313" key="3">
    <source>
        <dbReference type="Proteomes" id="UP000287168"/>
    </source>
</evidence>
<dbReference type="RefSeq" id="WP_128487146.1">
    <property type="nucleotide sequence ID" value="NZ_JBHLXB010000008.1"/>
</dbReference>
<dbReference type="Proteomes" id="UP000287168">
    <property type="component" value="Unassembled WGS sequence"/>
</dbReference>
<comment type="caution">
    <text evidence="2">The sequence shown here is derived from an EMBL/GenBank/DDBJ whole genome shotgun (WGS) entry which is preliminary data.</text>
</comment>
<dbReference type="AlphaFoldDB" id="A0A3S3V824"/>
<dbReference type="InterPro" id="IPR002881">
    <property type="entry name" value="DUF58"/>
</dbReference>
<gene>
    <name evidence="2" type="ORF">EP867_05250</name>
</gene>
<dbReference type="Pfam" id="PF01882">
    <property type="entry name" value="DUF58"/>
    <property type="match status" value="1"/>
</dbReference>
<dbReference type="PANTHER" id="PTHR33608">
    <property type="entry name" value="BLL2464 PROTEIN"/>
    <property type="match status" value="1"/>
</dbReference>
<proteinExistence type="predicted"/>
<feature type="domain" description="DUF58" evidence="1">
    <location>
        <begin position="51"/>
        <end position="230"/>
    </location>
</feature>
<evidence type="ECO:0000313" key="2">
    <source>
        <dbReference type="EMBL" id="RWY43312.1"/>
    </source>
</evidence>
<evidence type="ECO:0000259" key="1">
    <source>
        <dbReference type="Pfam" id="PF01882"/>
    </source>
</evidence>
<dbReference type="PANTHER" id="PTHR33608:SF6">
    <property type="entry name" value="BLL2464 PROTEIN"/>
    <property type="match status" value="1"/>
</dbReference>
<dbReference type="OrthoDB" id="9794556at2"/>
<dbReference type="EMBL" id="SBLC01000005">
    <property type="protein sequence ID" value="RWY43312.1"/>
    <property type="molecule type" value="Genomic_DNA"/>
</dbReference>
<reference evidence="2 3" key="1">
    <citation type="journal article" date="2015" name="Int. J. Syst. Evol. Microbiol.">
        <title>Gemmobacter intermedius sp. nov., isolated from a white stork (Ciconia ciconia).</title>
        <authorList>
            <person name="Kampfer P."/>
            <person name="Jerzak L."/>
            <person name="Wilharm G."/>
            <person name="Golke J."/>
            <person name="Busse H.J."/>
            <person name="Glaeser S.P."/>
        </authorList>
    </citation>
    <scope>NUCLEOTIDE SEQUENCE [LARGE SCALE GENOMIC DNA]</scope>
    <source>
        <strain evidence="2 3">119/4</strain>
    </source>
</reference>
<name>A0A3S3V824_9RHOB</name>
<sequence length="293" mass="31380">MSERKALRPAAEGLATTLPPLMAAAERLAASVLTGGHGRSRAGRGEEFWQFRPATAGDAMRRIDWRRSARSDQSFVRETEWQSAQSVMIWVDPSQAMGFAGALAQHPPKSYVARVLALALSILLLRGDERVGLLEPELPPGAGPVQRARLFAALEGLSSEADYGTPPAGPLPARGRVVLISDFFADPAPLQAFLERAAGQGVRGALVQLLDPVEQAFPFAGRTRFESMSGALRHETLQANDLRGVYLARLEERQALLGSLAGSAGWQFHAHSTGAPAAAALLWLYRALEQGAG</sequence>
<protein>
    <submittedName>
        <fullName evidence="2">DUF58 domain-containing protein</fullName>
    </submittedName>
</protein>
<keyword evidence="3" id="KW-1185">Reference proteome</keyword>